<reference evidence="1 2" key="1">
    <citation type="submission" date="2023-03" db="EMBL/GenBank/DDBJ databases">
        <title>Isolation and description of six Streptomyces strains from soil environments, able to metabolize different microbial glucans.</title>
        <authorList>
            <person name="Widen T."/>
            <person name="Larsbrink J."/>
        </authorList>
    </citation>
    <scope>NUCLEOTIDE SEQUENCE [LARGE SCALE GENOMIC DNA]</scope>
    <source>
        <strain evidence="1 2">Alt2</strain>
    </source>
</reference>
<gene>
    <name evidence="1" type="ORF">P8A19_10485</name>
</gene>
<proteinExistence type="predicted"/>
<evidence type="ECO:0000313" key="1">
    <source>
        <dbReference type="EMBL" id="WLQ61634.1"/>
    </source>
</evidence>
<dbReference type="RefSeq" id="WP_306072371.1">
    <property type="nucleotide sequence ID" value="NZ_CP120988.1"/>
</dbReference>
<dbReference type="EMBL" id="CP120988">
    <property type="protein sequence ID" value="WLQ61634.1"/>
    <property type="molecule type" value="Genomic_DNA"/>
</dbReference>
<evidence type="ECO:0000313" key="2">
    <source>
        <dbReference type="Proteomes" id="UP001235744"/>
    </source>
</evidence>
<dbReference type="InterPro" id="IPR046200">
    <property type="entry name" value="DUF6233"/>
</dbReference>
<keyword evidence="2" id="KW-1185">Reference proteome</keyword>
<dbReference type="Proteomes" id="UP001235744">
    <property type="component" value="Chromosome"/>
</dbReference>
<accession>A0ABY9J5L3</accession>
<sequence>MAELGIGAGAPPTEVHAGDCYAAGKRRRVIDRDQARALLSDGIRTCTHCRPDTNLGVLG</sequence>
<dbReference type="Pfam" id="PF19746">
    <property type="entry name" value="DUF6233"/>
    <property type="match status" value="1"/>
</dbReference>
<name>A0ABY9J5L3_9ACTN</name>
<protein>
    <submittedName>
        <fullName evidence="1">DUF6233 domain-containing protein</fullName>
    </submittedName>
</protein>
<organism evidence="1 2">
    <name type="scientific">Streptomyces poriferorum</name>
    <dbReference type="NCBI Taxonomy" id="2798799"/>
    <lineage>
        <taxon>Bacteria</taxon>
        <taxon>Bacillati</taxon>
        <taxon>Actinomycetota</taxon>
        <taxon>Actinomycetes</taxon>
        <taxon>Kitasatosporales</taxon>
        <taxon>Streptomycetaceae</taxon>
        <taxon>Streptomyces</taxon>
    </lineage>
</organism>